<dbReference type="InterPro" id="IPR011250">
    <property type="entry name" value="OMP/PagP_B-barrel"/>
</dbReference>
<dbReference type="EMBL" id="MUYU01000026">
    <property type="protein sequence ID" value="OOS22651.1"/>
    <property type="molecule type" value="Genomic_DNA"/>
</dbReference>
<organism evidence="2 3">
    <name type="scientific">Moraxella pluranimalium</name>
    <dbReference type="NCBI Taxonomy" id="470453"/>
    <lineage>
        <taxon>Bacteria</taxon>
        <taxon>Pseudomonadati</taxon>
        <taxon>Pseudomonadota</taxon>
        <taxon>Gammaproteobacteria</taxon>
        <taxon>Moraxellales</taxon>
        <taxon>Moraxellaceae</taxon>
        <taxon>Moraxella</taxon>
    </lineage>
</organism>
<dbReference type="STRING" id="470453.B0680_09350"/>
<dbReference type="OrthoDB" id="6650189at2"/>
<dbReference type="AlphaFoldDB" id="A0A1T0CKF5"/>
<feature type="domain" description="Transferrin-binding protein B C-lobe/N-lobe beta-barrel" evidence="1">
    <location>
        <begin position="1"/>
        <end position="99"/>
    </location>
</feature>
<evidence type="ECO:0000313" key="2">
    <source>
        <dbReference type="EMBL" id="OOS22651.1"/>
    </source>
</evidence>
<name>A0A1T0CKF5_9GAMM</name>
<dbReference type="RefSeq" id="WP_158078323.1">
    <property type="nucleotide sequence ID" value="NZ_MUYU01000026.1"/>
</dbReference>
<dbReference type="SUPFAM" id="SSF56925">
    <property type="entry name" value="OMPA-like"/>
    <property type="match status" value="1"/>
</dbReference>
<dbReference type="Proteomes" id="UP000189800">
    <property type="component" value="Unassembled WGS sequence"/>
</dbReference>
<proteinExistence type="predicted"/>
<evidence type="ECO:0000313" key="3">
    <source>
        <dbReference type="Proteomes" id="UP000189800"/>
    </source>
</evidence>
<accession>A0A1T0CKF5</accession>
<gene>
    <name evidence="2" type="ORF">B0680_09350</name>
</gene>
<dbReference type="Gene3D" id="2.40.160.90">
    <property type="match status" value="1"/>
</dbReference>
<reference evidence="2 3" key="1">
    <citation type="submission" date="2017-02" db="EMBL/GenBank/DDBJ databases">
        <title>Draft genome sequence of Moraxella pluranimalium CCUG 54913T type strain.</title>
        <authorList>
            <person name="Salva-Serra F."/>
            <person name="Engstrom-Jakobsson H."/>
            <person name="Thorell K."/>
            <person name="Jaen-Luchoro D."/>
            <person name="Gonzales-Siles L."/>
            <person name="Karlsson R."/>
            <person name="Yazdan S."/>
            <person name="Boulund F."/>
            <person name="Johnning A."/>
            <person name="Engstrand L."/>
            <person name="Kristiansson E."/>
            <person name="Moore E."/>
        </authorList>
    </citation>
    <scope>NUCLEOTIDE SEQUENCE [LARGE SCALE GENOMIC DNA]</scope>
    <source>
        <strain evidence="2 3">CCUG 54913</strain>
    </source>
</reference>
<dbReference type="Pfam" id="PF01298">
    <property type="entry name" value="TbpB_B_D"/>
    <property type="match status" value="1"/>
</dbReference>
<protein>
    <recommendedName>
        <fullName evidence="1">Transferrin-binding protein B C-lobe/N-lobe beta-barrel domain-containing protein</fullName>
    </recommendedName>
</protein>
<comment type="caution">
    <text evidence="2">The sequence shown here is derived from an EMBL/GenBank/DDBJ whole genome shotgun (WGS) entry which is preliminary data.</text>
</comment>
<keyword evidence="3" id="KW-1185">Reference proteome</keyword>
<sequence length="99" mass="9800">MPTTGTATYKGFATHVANGAISMPDANFTVDYGNKTVAGTIKAASGEVALAGTISGSQFSGSKNGVSTNGYFYGNNAAELGGTYKNTAGSVSGAYGAKK</sequence>
<dbReference type="InterPro" id="IPR001677">
    <property type="entry name" value="TbpB_B_D"/>
</dbReference>
<evidence type="ECO:0000259" key="1">
    <source>
        <dbReference type="Pfam" id="PF01298"/>
    </source>
</evidence>